<feature type="domain" description="BON" evidence="3">
    <location>
        <begin position="43"/>
        <end position="112"/>
    </location>
</feature>
<dbReference type="SMART" id="SM00749">
    <property type="entry name" value="BON"/>
    <property type="match status" value="2"/>
</dbReference>
<dbReference type="PANTHER" id="PTHR34606:SF4">
    <property type="entry name" value="OUTER MEMBRANE LIPOPROTEIN DOLP"/>
    <property type="match status" value="1"/>
</dbReference>
<dbReference type="PROSITE" id="PS51257">
    <property type="entry name" value="PROKAR_LIPOPROTEIN"/>
    <property type="match status" value="1"/>
</dbReference>
<dbReference type="PROSITE" id="PS50914">
    <property type="entry name" value="BON"/>
    <property type="match status" value="2"/>
</dbReference>
<sequence length="188" mass="20690">MKKTGYLTAALLVASLGLTGCSVFSTNANPNDYTTRTQTEIQGDKQLQHALLNLYLQGDSRYGESHVNVDAYNGYVLLTGQVPSQDLKDLAGEAAKRHRGVSGVRNELTVGENTSRTQRIKDSWITTRITSKLWTNNRINGDSVHVITENGSVYLMGHVSHRQADTITATATPIDGVKRVVKVFHYID</sequence>
<reference evidence="4" key="1">
    <citation type="submission" date="2022-11" db="EMBL/GenBank/DDBJ databases">
        <title>Larsenimonas rhizosphaerae sp. nov., isolated from a tidal mudflat.</title>
        <authorList>
            <person name="Lee S.D."/>
            <person name="Kim I.S."/>
        </authorList>
    </citation>
    <scope>NUCLEOTIDE SEQUENCE</scope>
    <source>
        <strain evidence="4">GH2-1</strain>
    </source>
</reference>
<keyword evidence="5" id="KW-1185">Reference proteome</keyword>
<evidence type="ECO:0000313" key="5">
    <source>
        <dbReference type="Proteomes" id="UP001165678"/>
    </source>
</evidence>
<comment type="caution">
    <text evidence="4">The sequence shown here is derived from an EMBL/GenBank/DDBJ whole genome shotgun (WGS) entry which is preliminary data.</text>
</comment>
<feature type="domain" description="BON" evidence="3">
    <location>
        <begin position="121"/>
        <end position="188"/>
    </location>
</feature>
<dbReference type="Proteomes" id="UP001165678">
    <property type="component" value="Unassembled WGS sequence"/>
</dbReference>
<dbReference type="PANTHER" id="PTHR34606">
    <property type="entry name" value="BON DOMAIN-CONTAINING PROTEIN"/>
    <property type="match status" value="1"/>
</dbReference>
<evidence type="ECO:0000259" key="3">
    <source>
        <dbReference type="PROSITE" id="PS50914"/>
    </source>
</evidence>
<dbReference type="InterPro" id="IPR051686">
    <property type="entry name" value="Lipoprotein_DolP"/>
</dbReference>
<evidence type="ECO:0000256" key="2">
    <source>
        <dbReference type="SAM" id="SignalP"/>
    </source>
</evidence>
<keyword evidence="1 2" id="KW-0732">Signal</keyword>
<gene>
    <name evidence="4" type="ORF">OQ287_05880</name>
</gene>
<organism evidence="4 5">
    <name type="scientific">Larsenimonas rhizosphaerae</name>
    <dbReference type="NCBI Taxonomy" id="2944682"/>
    <lineage>
        <taxon>Bacteria</taxon>
        <taxon>Pseudomonadati</taxon>
        <taxon>Pseudomonadota</taxon>
        <taxon>Gammaproteobacteria</taxon>
        <taxon>Oceanospirillales</taxon>
        <taxon>Halomonadaceae</taxon>
        <taxon>Larsenimonas</taxon>
    </lineage>
</organism>
<evidence type="ECO:0000313" key="4">
    <source>
        <dbReference type="EMBL" id="MCX2523762.1"/>
    </source>
</evidence>
<dbReference type="EMBL" id="JAPIVE010000001">
    <property type="protein sequence ID" value="MCX2523762.1"/>
    <property type="molecule type" value="Genomic_DNA"/>
</dbReference>
<accession>A0AA42CTM0</accession>
<feature type="chain" id="PRO_5041418059" evidence="2">
    <location>
        <begin position="29"/>
        <end position="188"/>
    </location>
</feature>
<dbReference type="AlphaFoldDB" id="A0AA42CTM0"/>
<dbReference type="InterPro" id="IPR014004">
    <property type="entry name" value="Transpt-assoc_nodulatn_dom_bac"/>
</dbReference>
<name>A0AA42CTM0_9GAMM</name>
<proteinExistence type="predicted"/>
<dbReference type="InterPro" id="IPR007055">
    <property type="entry name" value="BON_dom"/>
</dbReference>
<protein>
    <submittedName>
        <fullName evidence="4">BON domain-containing protein</fullName>
    </submittedName>
</protein>
<dbReference type="RefSeq" id="WP_265895821.1">
    <property type="nucleotide sequence ID" value="NZ_JAPIVE010000001.1"/>
</dbReference>
<dbReference type="Pfam" id="PF04972">
    <property type="entry name" value="BON"/>
    <property type="match status" value="2"/>
</dbReference>
<dbReference type="Gene3D" id="3.30.1340.30">
    <property type="match status" value="1"/>
</dbReference>
<feature type="signal peptide" evidence="2">
    <location>
        <begin position="1"/>
        <end position="28"/>
    </location>
</feature>
<evidence type="ECO:0000256" key="1">
    <source>
        <dbReference type="ARBA" id="ARBA00022729"/>
    </source>
</evidence>